<dbReference type="EMBL" id="AP019860">
    <property type="protein sequence ID" value="BBM86204.1"/>
    <property type="molecule type" value="Genomic_DNA"/>
</dbReference>
<dbReference type="GO" id="GO:0004674">
    <property type="term" value="F:protein serine/threonine kinase activity"/>
    <property type="evidence" value="ECO:0007669"/>
    <property type="project" value="UniProtKB-KW"/>
</dbReference>
<keyword evidence="3 7" id="KW-0418">Kinase</keyword>
<keyword evidence="4" id="KW-0067">ATP-binding</keyword>
<dbReference type="InterPro" id="IPR008271">
    <property type="entry name" value="Ser/Thr_kinase_AS"/>
</dbReference>
<dbReference type="PROSITE" id="PS00108">
    <property type="entry name" value="PROTEIN_KINASE_ST"/>
    <property type="match status" value="1"/>
</dbReference>
<dbReference type="SUPFAM" id="SSF56112">
    <property type="entry name" value="Protein kinase-like (PK-like)"/>
    <property type="match status" value="1"/>
</dbReference>
<evidence type="ECO:0000259" key="6">
    <source>
        <dbReference type="PROSITE" id="PS50011"/>
    </source>
</evidence>
<dbReference type="PROSITE" id="PS50011">
    <property type="entry name" value="PROTEIN_KINASE_DOM"/>
    <property type="match status" value="1"/>
</dbReference>
<keyword evidence="1" id="KW-0808">Transferase</keyword>
<dbReference type="InterPro" id="IPR000719">
    <property type="entry name" value="Prot_kinase_dom"/>
</dbReference>
<evidence type="ECO:0000256" key="5">
    <source>
        <dbReference type="SAM" id="Phobius"/>
    </source>
</evidence>
<organism evidence="7 8">
    <name type="scientific">Uabimicrobium amorphum</name>
    <dbReference type="NCBI Taxonomy" id="2596890"/>
    <lineage>
        <taxon>Bacteria</taxon>
        <taxon>Pseudomonadati</taxon>
        <taxon>Planctomycetota</taxon>
        <taxon>Candidatus Uabimicrobiia</taxon>
        <taxon>Candidatus Uabimicrobiales</taxon>
        <taxon>Candidatus Uabimicrobiaceae</taxon>
        <taxon>Candidatus Uabimicrobium</taxon>
    </lineage>
</organism>
<dbReference type="PANTHER" id="PTHR43289:SF6">
    <property type="entry name" value="SERINE_THREONINE-PROTEIN KINASE NEKL-3"/>
    <property type="match status" value="1"/>
</dbReference>
<keyword evidence="5" id="KW-1133">Transmembrane helix</keyword>
<dbReference type="InterPro" id="IPR011009">
    <property type="entry name" value="Kinase-like_dom_sf"/>
</dbReference>
<evidence type="ECO:0000313" key="7">
    <source>
        <dbReference type="EMBL" id="BBM86204.1"/>
    </source>
</evidence>
<keyword evidence="5" id="KW-0812">Transmembrane</keyword>
<dbReference type="KEGG" id="uam:UABAM_04590"/>
<gene>
    <name evidence="7" type="ORF">UABAM_04590</name>
</gene>
<dbReference type="Gene3D" id="3.30.200.20">
    <property type="entry name" value="Phosphorylase Kinase, domain 1"/>
    <property type="match status" value="1"/>
</dbReference>
<keyword evidence="5" id="KW-0472">Membrane</keyword>
<accession>A0A5S9IQS7</accession>
<evidence type="ECO:0000313" key="8">
    <source>
        <dbReference type="Proteomes" id="UP000326354"/>
    </source>
</evidence>
<dbReference type="Pfam" id="PF00069">
    <property type="entry name" value="Pkinase"/>
    <property type="match status" value="1"/>
</dbReference>
<evidence type="ECO:0000256" key="4">
    <source>
        <dbReference type="ARBA" id="ARBA00022840"/>
    </source>
</evidence>
<keyword evidence="8" id="KW-1185">Reference proteome</keyword>
<feature type="transmembrane region" description="Helical" evidence="5">
    <location>
        <begin position="535"/>
        <end position="554"/>
    </location>
</feature>
<dbReference type="Proteomes" id="UP000326354">
    <property type="component" value="Chromosome"/>
</dbReference>
<dbReference type="GO" id="GO:0005524">
    <property type="term" value="F:ATP binding"/>
    <property type="evidence" value="ECO:0007669"/>
    <property type="project" value="UniProtKB-KW"/>
</dbReference>
<evidence type="ECO:0000256" key="1">
    <source>
        <dbReference type="ARBA" id="ARBA00022679"/>
    </source>
</evidence>
<dbReference type="SMART" id="SM00220">
    <property type="entry name" value="S_TKc"/>
    <property type="match status" value="1"/>
</dbReference>
<keyword evidence="2" id="KW-0547">Nucleotide-binding</keyword>
<dbReference type="CDD" id="cd14014">
    <property type="entry name" value="STKc_PknB_like"/>
    <property type="match status" value="1"/>
</dbReference>
<protein>
    <submittedName>
        <fullName evidence="7">Serine/threonine protein kinase</fullName>
    </submittedName>
</protein>
<dbReference type="PANTHER" id="PTHR43289">
    <property type="entry name" value="MITOGEN-ACTIVATED PROTEIN KINASE KINASE KINASE 20-RELATED"/>
    <property type="match status" value="1"/>
</dbReference>
<dbReference type="Gene3D" id="1.10.510.10">
    <property type="entry name" value="Transferase(Phosphotransferase) domain 1"/>
    <property type="match status" value="1"/>
</dbReference>
<proteinExistence type="predicted"/>
<keyword evidence="7" id="KW-0723">Serine/threonine-protein kinase</keyword>
<reference evidence="7 8" key="1">
    <citation type="submission" date="2019-08" db="EMBL/GenBank/DDBJ databases">
        <title>Complete genome sequence of Candidatus Uab amorphum.</title>
        <authorList>
            <person name="Shiratori T."/>
            <person name="Suzuki S."/>
            <person name="Kakizawa Y."/>
            <person name="Ishida K."/>
        </authorList>
    </citation>
    <scope>NUCLEOTIDE SEQUENCE [LARGE SCALE GENOMIC DNA]</scope>
    <source>
        <strain evidence="7 8">SRT547</strain>
    </source>
</reference>
<feature type="domain" description="Protein kinase" evidence="6">
    <location>
        <begin position="94"/>
        <end position="364"/>
    </location>
</feature>
<name>A0A5S9IQS7_UABAM</name>
<dbReference type="RefSeq" id="WP_173013506.1">
    <property type="nucleotide sequence ID" value="NZ_AP019860.1"/>
</dbReference>
<sequence length="580" mass="66827">MDEKQFRTLWDKVVTPEALDSDRIGKTYKSSEMTFSQVVTVFPEDEESTFSSKETIAPGLNTFSEKNTVAPQPFIEQNLASQILPTQLAFQKNYQDFKEINRGGMGVIYCAQQSKFDREVAIKKMLPSAQKDKFLAESLVTAYLEHPNIIPIHDIEENEQGEILIAMKLVKGVSWKQLLYPKTTEEQEKADQYDFEAHLQILLSVCDALNYAHNKGIIHCDLKPENIMIGDYGEVLVMDWGIAVDINKKVEEIRTFHKDTIKTPMGTPCYMPPELAEGRGKDISYATDVYLLGGILYEILHKKPPRRNKNLWLTLLDAKEGNIANVSYSIPKELKCICYKAIAKSQQNRYSSIDRFKMDIERYLSCYHKSIQMSEKAGECLTKSLICSRKIKLEVTSLEEEIKTTKSSITFYISKKAKKRVECTKEKIQEQEKKRLLVNDMFLESIFTFKNALELWNENLEAQQGEMRARLEYAKFAFHNGDTHIASLQIEKFDLKNLKFEIQREIKELQKAIKGKGDIYFILKRNFASLGGNSVAFFFIFLCTLPIIILWPIIEMFLKDDPSTTRDILDIFGLSKKEKD</sequence>
<evidence type="ECO:0000256" key="3">
    <source>
        <dbReference type="ARBA" id="ARBA00022777"/>
    </source>
</evidence>
<evidence type="ECO:0000256" key="2">
    <source>
        <dbReference type="ARBA" id="ARBA00022741"/>
    </source>
</evidence>
<dbReference type="AlphaFoldDB" id="A0A5S9IQS7"/>